<dbReference type="CDD" id="cd03408">
    <property type="entry name" value="SPFH_like_u1"/>
    <property type="match status" value="1"/>
</dbReference>
<dbReference type="InterPro" id="IPR025874">
    <property type="entry name" value="DZR"/>
</dbReference>
<evidence type="ECO:0008006" key="5">
    <source>
        <dbReference type="Google" id="ProtNLM"/>
    </source>
</evidence>
<dbReference type="EMBL" id="BMDD01000005">
    <property type="protein sequence ID" value="GGH84207.1"/>
    <property type="molecule type" value="Genomic_DNA"/>
</dbReference>
<reference evidence="4" key="1">
    <citation type="journal article" date="2019" name="Int. J. Syst. Evol. Microbiol.">
        <title>The Global Catalogue of Microorganisms (GCM) 10K type strain sequencing project: providing services to taxonomists for standard genome sequencing and annotation.</title>
        <authorList>
            <consortium name="The Broad Institute Genomics Platform"/>
            <consortium name="The Broad Institute Genome Sequencing Center for Infectious Disease"/>
            <person name="Wu L."/>
            <person name="Ma J."/>
        </authorList>
    </citation>
    <scope>NUCLEOTIDE SEQUENCE [LARGE SCALE GENOMIC DNA]</scope>
    <source>
        <strain evidence="4">CCM 8702</strain>
    </source>
</reference>
<gene>
    <name evidence="3" type="ORF">GCM10007362_38720</name>
</gene>
<dbReference type="PANTHER" id="PTHR37826:SF2">
    <property type="entry name" value="ZINC-RIBBON DOMAIN-CONTAINING PROTEIN"/>
    <property type="match status" value="1"/>
</dbReference>
<evidence type="ECO:0000313" key="3">
    <source>
        <dbReference type="EMBL" id="GGH84207.1"/>
    </source>
</evidence>
<dbReference type="Pfam" id="PF13421">
    <property type="entry name" value="Band_7_1"/>
    <property type="match status" value="1"/>
</dbReference>
<dbReference type="Pfam" id="PF12773">
    <property type="entry name" value="DZR"/>
    <property type="match status" value="2"/>
</dbReference>
<feature type="domain" description="DZANK-type" evidence="1">
    <location>
        <begin position="366"/>
        <end position="409"/>
    </location>
</feature>
<accession>A0ABQ2A3X8</accession>
<keyword evidence="4" id="KW-1185">Reference proteome</keyword>
<evidence type="ECO:0000259" key="1">
    <source>
        <dbReference type="Pfam" id="PF12773"/>
    </source>
</evidence>
<evidence type="ECO:0000259" key="2">
    <source>
        <dbReference type="Pfam" id="PF13421"/>
    </source>
</evidence>
<comment type="caution">
    <text evidence="3">The sequence shown here is derived from an EMBL/GenBank/DDBJ whole genome shotgun (WGS) entry which is preliminary data.</text>
</comment>
<sequence length="440" mass="46728">MALIEVVKYSGPSGMLVWKYPNEELGTWTQLIVNESQEAVLYKGGRATDAFGPGRHTLSTANIPILNHIVNIPFGGDSPFTAEVWYINKATVLDVKWGTSSPIQLRDPQYNIIVPVRAFGQFGVEVVDARSLLTKIVGTLPQFDQLSLVKYFRGILMMNINELISGYLVHKKIGVLEINAYITEIAAEIESKAGVVFEEYGIRLKHFSCDSISVPEDDSSVARLREALAKKAEMDIVGYTYQQERTFDTLEGAATNEGSTQAGVMGAGLGLGMGVGIGGAFGGQTSELGKLLNTGSTPSNVAPALKQCPDCHTGNPASAKFCSGCGKALSVPQAQEQQMHPCNACSHPLPPDAKFCPNCGDRYHACAGCGADNAEDAAVCGNCGRELPKPCVHCGEVVDASAKFCPSCGKSQGVAVCSGCGRESEAGQKFCPECGRETGQ</sequence>
<dbReference type="Proteomes" id="UP000605427">
    <property type="component" value="Unassembled WGS sequence"/>
</dbReference>
<dbReference type="PANTHER" id="PTHR37826">
    <property type="entry name" value="FLOTILLIN BAND_7_5 DOMAIN PROTEIN"/>
    <property type="match status" value="1"/>
</dbReference>
<proteinExistence type="predicted"/>
<feature type="domain" description="DZANK-type" evidence="1">
    <location>
        <begin position="308"/>
        <end position="360"/>
    </location>
</feature>
<organism evidence="3 4">
    <name type="scientific">Saccharibacillus endophyticus</name>
    <dbReference type="NCBI Taxonomy" id="2060666"/>
    <lineage>
        <taxon>Bacteria</taxon>
        <taxon>Bacillati</taxon>
        <taxon>Bacillota</taxon>
        <taxon>Bacilli</taxon>
        <taxon>Bacillales</taxon>
        <taxon>Paenibacillaceae</taxon>
        <taxon>Saccharibacillus</taxon>
    </lineage>
</organism>
<dbReference type="RefSeq" id="WP_172241066.1">
    <property type="nucleotide sequence ID" value="NZ_BMDD01000005.1"/>
</dbReference>
<dbReference type="InterPro" id="IPR033880">
    <property type="entry name" value="SPFH_YdjI"/>
</dbReference>
<evidence type="ECO:0000313" key="4">
    <source>
        <dbReference type="Proteomes" id="UP000605427"/>
    </source>
</evidence>
<protein>
    <recommendedName>
        <fullName evidence="5">Antifreeze protein type I</fullName>
    </recommendedName>
</protein>
<feature type="domain" description="SPFH" evidence="2">
    <location>
        <begin position="17"/>
        <end position="217"/>
    </location>
</feature>
<name>A0ABQ2A3X8_9BACL</name>